<dbReference type="Pfam" id="PF13240">
    <property type="entry name" value="Zn_Ribbon_1"/>
    <property type="match status" value="1"/>
</dbReference>
<name>A0A5M9Z346_9LACO</name>
<proteinExistence type="predicted"/>
<feature type="transmembrane region" description="Helical" evidence="1">
    <location>
        <begin position="47"/>
        <end position="68"/>
    </location>
</feature>
<dbReference type="InterPro" id="IPR026870">
    <property type="entry name" value="Zinc_ribbon_dom"/>
</dbReference>
<evidence type="ECO:0000256" key="1">
    <source>
        <dbReference type="SAM" id="Phobius"/>
    </source>
</evidence>
<accession>A0A5M9Z346</accession>
<feature type="domain" description="Zinc-ribbon" evidence="2">
    <location>
        <begin position="4"/>
        <end position="26"/>
    </location>
</feature>
<gene>
    <name evidence="4" type="ORF">F1C09_06615</name>
</gene>
<organism evidence="4 5">
    <name type="scientific">Lactobacillus crispatus</name>
    <dbReference type="NCBI Taxonomy" id="47770"/>
    <lineage>
        <taxon>Bacteria</taxon>
        <taxon>Bacillati</taxon>
        <taxon>Bacillota</taxon>
        <taxon>Bacilli</taxon>
        <taxon>Lactobacillales</taxon>
        <taxon>Lactobacillaceae</taxon>
        <taxon>Lactobacillus</taxon>
    </lineage>
</organism>
<comment type="caution">
    <text evidence="4">The sequence shown here is derived from an EMBL/GenBank/DDBJ whole genome shotgun (WGS) entry which is preliminary data.</text>
</comment>
<dbReference type="Gene3D" id="3.30.1460.60">
    <property type="match status" value="1"/>
</dbReference>
<evidence type="ECO:0000259" key="3">
    <source>
        <dbReference type="Pfam" id="PF22125"/>
    </source>
</evidence>
<evidence type="ECO:0000313" key="4">
    <source>
        <dbReference type="EMBL" id="KAA8812359.1"/>
    </source>
</evidence>
<evidence type="ECO:0000313" key="5">
    <source>
        <dbReference type="Proteomes" id="UP000324504"/>
    </source>
</evidence>
<keyword evidence="1" id="KW-1133">Transmembrane helix</keyword>
<dbReference type="InterPro" id="IPR054365">
    <property type="entry name" value="Lreu_0056-like"/>
</dbReference>
<protein>
    <submittedName>
        <fullName evidence="4">Zinc-ribbon domain-containing protein</fullName>
    </submittedName>
</protein>
<dbReference type="Pfam" id="PF22125">
    <property type="entry name" value="Lreu_0056_like"/>
    <property type="match status" value="1"/>
</dbReference>
<sequence>MKKFCPNCGNPVEKDDKFCIRCGQSLDNSTELLKKENPVKPSKKSKLVYCLISGIVLLIIAFGCAYYHSYQSKQQTLKEISKMSQHKLAGLTIVYAHSHYHNLAWERTYDEALKGIMDVQRYKKYNLHGATIMAKGNNYVYVINNQVVFTTNKKLTNKQSELVLSDGKKIVGRVNTLNAYQEVRQHKYAELQKIDRRKDMYRLPLRTAAIMAALSHDSEKNIQEEINFNYKHHEKMLFNDENGEYRLQLGADAVSGTRFKYSGEDLIIKYIKPQDKGAAIDWPTKTIRVGIEDLIDEYYQTMDQKKLVNNLANKIILDKSVNR</sequence>
<keyword evidence="1" id="KW-0472">Membrane</keyword>
<keyword evidence="1" id="KW-0812">Transmembrane</keyword>
<dbReference type="RefSeq" id="WP_057726798.1">
    <property type="nucleotide sequence ID" value="NZ_CP072197.1"/>
</dbReference>
<reference evidence="4 5" key="1">
    <citation type="submission" date="2019-09" db="EMBL/GenBank/DDBJ databases">
        <title>Comparative analysis of L. crispatus genomes revealed niche specific adaptation to different host and body sites.</title>
        <authorList>
            <person name="Pan M."/>
            <person name="Hidalgo-Cantabrana C."/>
            <person name="Barrangou R."/>
        </authorList>
    </citation>
    <scope>NUCLEOTIDE SEQUENCE [LARGE SCALE GENOMIC DNA]</scope>
    <source>
        <strain evidence="4 5">NCK2488</strain>
    </source>
</reference>
<dbReference type="EMBL" id="VUAV01000035">
    <property type="protein sequence ID" value="KAA8812359.1"/>
    <property type="molecule type" value="Genomic_DNA"/>
</dbReference>
<evidence type="ECO:0000259" key="2">
    <source>
        <dbReference type="Pfam" id="PF13240"/>
    </source>
</evidence>
<feature type="domain" description="Lreu-0056-like" evidence="3">
    <location>
        <begin position="207"/>
        <end position="315"/>
    </location>
</feature>
<dbReference type="Proteomes" id="UP000324504">
    <property type="component" value="Unassembled WGS sequence"/>
</dbReference>
<dbReference type="AlphaFoldDB" id="A0A5M9Z346"/>